<name>A0A562PSJ0_9BURK</name>
<sequence length="88" mass="9824">MSEFDNPHRGAFVCPHVFHAERPILLVVHEGGDWQFLCGGTDHSDGRLVGIGHLIERDATLREVEDLAEGEQAERERVGAPWLRGPVE</sequence>
<dbReference type="OrthoDB" id="9793188at2"/>
<evidence type="ECO:0000256" key="1">
    <source>
        <dbReference type="SAM" id="MobiDB-lite"/>
    </source>
</evidence>
<dbReference type="EMBL" id="CP046904">
    <property type="protein sequence ID" value="QGZ39314.1"/>
    <property type="molecule type" value="Genomic_DNA"/>
</dbReference>
<dbReference type="EMBL" id="VLKW01000004">
    <property type="protein sequence ID" value="TWI47379.1"/>
    <property type="molecule type" value="Genomic_DNA"/>
</dbReference>
<accession>A0A562PSJ0</accession>
<reference evidence="2 5" key="3">
    <citation type="submission" date="2019-12" db="EMBL/GenBank/DDBJ databases">
        <title>Draft Genome Sequences of Six Type Strains of the Genus Massilia.</title>
        <authorList>
            <person name="Miess H."/>
            <person name="Frediansyah A."/>
            <person name="Goeker M."/>
            <person name="Gross H."/>
        </authorList>
    </citation>
    <scope>NUCLEOTIDE SEQUENCE [LARGE SCALE GENOMIC DNA]</scope>
    <source>
        <strain evidence="2 5">DSM 26639</strain>
    </source>
</reference>
<gene>
    <name evidence="2" type="ORF">GO485_09825</name>
    <name evidence="3" type="ORF">IP92_02438</name>
</gene>
<evidence type="ECO:0000313" key="5">
    <source>
        <dbReference type="Proteomes" id="UP000437862"/>
    </source>
</evidence>
<proteinExistence type="predicted"/>
<evidence type="ECO:0000313" key="3">
    <source>
        <dbReference type="EMBL" id="TWI47379.1"/>
    </source>
</evidence>
<protein>
    <submittedName>
        <fullName evidence="3">Uncharacterized protein</fullName>
    </submittedName>
</protein>
<evidence type="ECO:0000313" key="2">
    <source>
        <dbReference type="EMBL" id="QGZ39314.1"/>
    </source>
</evidence>
<dbReference type="RefSeq" id="WP_145875104.1">
    <property type="nucleotide sequence ID" value="NZ_CP046904.1"/>
</dbReference>
<dbReference type="Proteomes" id="UP000315112">
    <property type="component" value="Unassembled WGS sequence"/>
</dbReference>
<keyword evidence="5" id="KW-1185">Reference proteome</keyword>
<dbReference type="AlphaFoldDB" id="A0A562PSJ0"/>
<reference evidence="3 4" key="1">
    <citation type="journal article" date="2015" name="Stand. Genomic Sci.">
        <title>Genomic Encyclopedia of Bacterial and Archaeal Type Strains, Phase III: the genomes of soil and plant-associated and newly described type strains.</title>
        <authorList>
            <person name="Whitman W.B."/>
            <person name="Woyke T."/>
            <person name="Klenk H.P."/>
            <person name="Zhou Y."/>
            <person name="Lilburn T.G."/>
            <person name="Beck B.J."/>
            <person name="De Vos P."/>
            <person name="Vandamme P."/>
            <person name="Eisen J.A."/>
            <person name="Garrity G."/>
            <person name="Hugenholtz P."/>
            <person name="Kyrpides N.C."/>
        </authorList>
    </citation>
    <scope>NUCLEOTIDE SEQUENCE [LARGE SCALE GENOMIC DNA]</scope>
    <source>
        <strain evidence="3 4">CGMCC 1.10685</strain>
    </source>
</reference>
<evidence type="ECO:0000313" key="4">
    <source>
        <dbReference type="Proteomes" id="UP000315112"/>
    </source>
</evidence>
<organism evidence="3 4">
    <name type="scientific">Pseudoduganella flava</name>
    <dbReference type="NCBI Taxonomy" id="871742"/>
    <lineage>
        <taxon>Bacteria</taxon>
        <taxon>Pseudomonadati</taxon>
        <taxon>Pseudomonadota</taxon>
        <taxon>Betaproteobacteria</taxon>
        <taxon>Burkholderiales</taxon>
        <taxon>Oxalobacteraceae</taxon>
        <taxon>Telluria group</taxon>
        <taxon>Pseudoduganella</taxon>
    </lineage>
</organism>
<dbReference type="Proteomes" id="UP000437862">
    <property type="component" value="Chromosome"/>
</dbReference>
<feature type="region of interest" description="Disordered" evidence="1">
    <location>
        <begin position="67"/>
        <end position="88"/>
    </location>
</feature>
<reference evidence="3" key="2">
    <citation type="submission" date="2019-07" db="EMBL/GenBank/DDBJ databases">
        <authorList>
            <person name="Whitman W."/>
            <person name="Huntemann M."/>
            <person name="Clum A."/>
            <person name="Pillay M."/>
            <person name="Palaniappan K."/>
            <person name="Varghese N."/>
            <person name="Mikhailova N."/>
            <person name="Stamatis D."/>
            <person name="Reddy T."/>
            <person name="Daum C."/>
            <person name="Shapiro N."/>
            <person name="Ivanova N."/>
            <person name="Kyrpides N."/>
            <person name="Woyke T."/>
        </authorList>
    </citation>
    <scope>NUCLEOTIDE SEQUENCE</scope>
    <source>
        <strain evidence="3">CGMCC 1.10685</strain>
    </source>
</reference>